<protein>
    <submittedName>
        <fullName evidence="2">Uncharacterized protein</fullName>
    </submittedName>
</protein>
<keyword evidence="1" id="KW-1133">Transmembrane helix</keyword>
<comment type="caution">
    <text evidence="2">The sequence shown here is derived from an EMBL/GenBank/DDBJ whole genome shotgun (WGS) entry which is preliminary data.</text>
</comment>
<keyword evidence="1" id="KW-0812">Transmembrane</keyword>
<evidence type="ECO:0000313" key="3">
    <source>
        <dbReference type="Proteomes" id="UP001328107"/>
    </source>
</evidence>
<organism evidence="2 3">
    <name type="scientific">Pristionchus mayeri</name>
    <dbReference type="NCBI Taxonomy" id="1317129"/>
    <lineage>
        <taxon>Eukaryota</taxon>
        <taxon>Metazoa</taxon>
        <taxon>Ecdysozoa</taxon>
        <taxon>Nematoda</taxon>
        <taxon>Chromadorea</taxon>
        <taxon>Rhabditida</taxon>
        <taxon>Rhabditina</taxon>
        <taxon>Diplogasteromorpha</taxon>
        <taxon>Diplogasteroidea</taxon>
        <taxon>Neodiplogasteridae</taxon>
        <taxon>Pristionchus</taxon>
    </lineage>
</organism>
<reference evidence="3" key="1">
    <citation type="submission" date="2022-10" db="EMBL/GenBank/DDBJ databases">
        <title>Genome assembly of Pristionchus species.</title>
        <authorList>
            <person name="Yoshida K."/>
            <person name="Sommer R.J."/>
        </authorList>
    </citation>
    <scope>NUCLEOTIDE SEQUENCE [LARGE SCALE GENOMIC DNA]</scope>
    <source>
        <strain evidence="3">RS5460</strain>
    </source>
</reference>
<sequence>RLKRQSCRYSPATIMTEAGHHGNFRNRSLSLNVEVELFSPWLPFCLVCLQLVLLVISHWTRRIARLSDDPIAFNISAEFSHASIRYRVSPIQKNFPQLDEMR</sequence>
<dbReference type="Proteomes" id="UP001328107">
    <property type="component" value="Unassembled WGS sequence"/>
</dbReference>
<evidence type="ECO:0000256" key="1">
    <source>
        <dbReference type="SAM" id="Phobius"/>
    </source>
</evidence>
<proteinExistence type="predicted"/>
<accession>A0AAN5I652</accession>
<keyword evidence="1" id="KW-0472">Membrane</keyword>
<name>A0AAN5I652_9BILA</name>
<keyword evidence="3" id="KW-1185">Reference proteome</keyword>
<dbReference type="AlphaFoldDB" id="A0AAN5I652"/>
<feature type="transmembrane region" description="Helical" evidence="1">
    <location>
        <begin position="38"/>
        <end position="56"/>
    </location>
</feature>
<feature type="non-terminal residue" evidence="2">
    <location>
        <position position="1"/>
    </location>
</feature>
<evidence type="ECO:0000313" key="2">
    <source>
        <dbReference type="EMBL" id="GMR51991.1"/>
    </source>
</evidence>
<dbReference type="EMBL" id="BTRK01000005">
    <property type="protein sequence ID" value="GMR51991.1"/>
    <property type="molecule type" value="Genomic_DNA"/>
</dbReference>
<gene>
    <name evidence="2" type="ORF">PMAYCL1PPCAC_22186</name>
</gene>